<dbReference type="InterPro" id="IPR023214">
    <property type="entry name" value="HAD_sf"/>
</dbReference>
<evidence type="ECO:0000256" key="3">
    <source>
        <dbReference type="ARBA" id="ARBA00022801"/>
    </source>
</evidence>
<comment type="similarity">
    <text evidence="1">Belongs to the HAD-like hydrolase superfamily. NagD family.</text>
</comment>
<protein>
    <submittedName>
        <fullName evidence="8">HAD family hydrolase</fullName>
    </submittedName>
</protein>
<dbReference type="SUPFAM" id="SSF56784">
    <property type="entry name" value="HAD-like"/>
    <property type="match status" value="1"/>
</dbReference>
<evidence type="ECO:0000256" key="1">
    <source>
        <dbReference type="ARBA" id="ARBA00006696"/>
    </source>
</evidence>
<dbReference type="GO" id="GO:0005737">
    <property type="term" value="C:cytoplasm"/>
    <property type="evidence" value="ECO:0007669"/>
    <property type="project" value="TreeGrafter"/>
</dbReference>
<dbReference type="InterPro" id="IPR036412">
    <property type="entry name" value="HAD-like_sf"/>
</dbReference>
<dbReference type="Gene3D" id="3.40.50.1000">
    <property type="entry name" value="HAD superfamily/HAD-like"/>
    <property type="match status" value="2"/>
</dbReference>
<dbReference type="NCBIfam" id="TIGR01460">
    <property type="entry name" value="HAD-SF-IIA"/>
    <property type="match status" value="1"/>
</dbReference>
<keyword evidence="4 7" id="KW-0460">Magnesium</keyword>
<gene>
    <name evidence="8" type="ORF">CBF37_08680</name>
</gene>
<dbReference type="SFLD" id="SFLDS00003">
    <property type="entry name" value="Haloacid_Dehalogenase"/>
    <property type="match status" value="1"/>
</dbReference>
<proteinExistence type="inferred from homology"/>
<dbReference type="SFLD" id="SFLDG01139">
    <property type="entry name" value="C2.A:_Pyridoxal_Phosphate_Phos"/>
    <property type="match status" value="1"/>
</dbReference>
<keyword evidence="3 8" id="KW-0378">Hydrolase</keyword>
<dbReference type="PANTHER" id="PTHR19288:SF46">
    <property type="entry name" value="HALOACID DEHALOGENASE-LIKE HYDROLASE DOMAIN-CONTAINING PROTEIN 2"/>
    <property type="match status" value="1"/>
</dbReference>
<name>A0A429ZWQ6_9ENTE</name>
<comment type="cofactor">
    <cofactor evidence="7">
        <name>Mg(2+)</name>
        <dbReference type="ChEBI" id="CHEBI:18420"/>
    </cofactor>
    <text evidence="7">Divalent metal ions. Mg(2+) is the most effective.</text>
</comment>
<evidence type="ECO:0000256" key="4">
    <source>
        <dbReference type="ARBA" id="ARBA00022842"/>
    </source>
</evidence>
<evidence type="ECO:0000256" key="6">
    <source>
        <dbReference type="PIRSR" id="PIRSR000915-2"/>
    </source>
</evidence>
<feature type="binding site" evidence="6">
    <location>
        <position position="181"/>
    </location>
    <ligand>
        <name>substrate</name>
    </ligand>
</feature>
<feature type="active site" description="Proton donor" evidence="5">
    <location>
        <position position="11"/>
    </location>
</feature>
<keyword evidence="9" id="KW-1185">Reference proteome</keyword>
<evidence type="ECO:0000256" key="2">
    <source>
        <dbReference type="ARBA" id="ARBA00022723"/>
    </source>
</evidence>
<dbReference type="RefSeq" id="WP_125984356.1">
    <property type="nucleotide sequence ID" value="NZ_NGJS01000012.1"/>
</dbReference>
<dbReference type="InterPro" id="IPR006354">
    <property type="entry name" value="HAD-SF_hydro_IIA_hyp1"/>
</dbReference>
<dbReference type="PANTHER" id="PTHR19288">
    <property type="entry name" value="4-NITROPHENYLPHOSPHATASE-RELATED"/>
    <property type="match status" value="1"/>
</dbReference>
<dbReference type="Pfam" id="PF13242">
    <property type="entry name" value="Hydrolase_like"/>
    <property type="match status" value="1"/>
</dbReference>
<dbReference type="NCBIfam" id="TIGR01457">
    <property type="entry name" value="HAD-SF-IIA-hyp2"/>
    <property type="match status" value="1"/>
</dbReference>
<accession>A0A429ZWQ6</accession>
<evidence type="ECO:0000256" key="7">
    <source>
        <dbReference type="PIRSR" id="PIRSR000915-3"/>
    </source>
</evidence>
<dbReference type="InterPro" id="IPR006357">
    <property type="entry name" value="HAD-SF_hydro_IIA"/>
</dbReference>
<dbReference type="Pfam" id="PF13344">
    <property type="entry name" value="Hydrolase_6"/>
    <property type="match status" value="1"/>
</dbReference>
<dbReference type="GO" id="GO:0016791">
    <property type="term" value="F:phosphatase activity"/>
    <property type="evidence" value="ECO:0007669"/>
    <property type="project" value="TreeGrafter"/>
</dbReference>
<dbReference type="PIRSF" id="PIRSF000915">
    <property type="entry name" value="PGP-type_phosphatase"/>
    <property type="match status" value="1"/>
</dbReference>
<dbReference type="Proteomes" id="UP000287857">
    <property type="component" value="Unassembled WGS sequence"/>
</dbReference>
<dbReference type="OrthoDB" id="9810449at2"/>
<comment type="caution">
    <text evidence="8">The sequence shown here is derived from an EMBL/GenBank/DDBJ whole genome shotgun (WGS) entry which is preliminary data.</text>
</comment>
<evidence type="ECO:0000313" key="8">
    <source>
        <dbReference type="EMBL" id="RST98233.1"/>
    </source>
</evidence>
<evidence type="ECO:0000256" key="5">
    <source>
        <dbReference type="PIRSR" id="PIRSR000915-1"/>
    </source>
</evidence>
<sequence length="254" mass="28076">MKYKGYLIDLDGTIYLGEKPIEAGKRFIDYLKKESIPFLFVTNNTTRSPEQVVKKLKDVCQIDVPVQSVYTASNATVDYMKEKKLGNRVYIIGEMGLIEAVKEAGFIIDDETPDYVVVGLDTEINYDKLTKATLAIHNGAHFIGTNPDKNIPTHLGLLPGAGSLISLIETATQTKPVIIGKPKSIIMDGALNILHLKKKDVIMVGDNYETDISAGLDNNIDTLLVLTGFTKSGDVPNLKERPTFIINSLDEWNF</sequence>
<dbReference type="EMBL" id="NGJS01000012">
    <property type="protein sequence ID" value="RST98233.1"/>
    <property type="molecule type" value="Genomic_DNA"/>
</dbReference>
<evidence type="ECO:0000313" key="9">
    <source>
        <dbReference type="Proteomes" id="UP000287857"/>
    </source>
</evidence>
<dbReference type="CDD" id="cd07530">
    <property type="entry name" value="HAD_Pase_UmpH-like"/>
    <property type="match status" value="1"/>
</dbReference>
<reference evidence="8 9" key="1">
    <citation type="submission" date="2017-05" db="EMBL/GenBank/DDBJ databases">
        <title>Vagococcus spp. assemblies.</title>
        <authorList>
            <person name="Gulvik C.A."/>
        </authorList>
    </citation>
    <scope>NUCLEOTIDE SEQUENCE [LARGE SCALE GENOMIC DNA]</scope>
    <source>
        <strain evidence="8 9">SS1995</strain>
    </source>
</reference>
<dbReference type="FunFam" id="3.40.50.1000:FF:000053">
    <property type="entry name" value="TIGR01457 family HAD hydrolase"/>
    <property type="match status" value="1"/>
</dbReference>
<feature type="binding site" evidence="7">
    <location>
        <position position="206"/>
    </location>
    <ligand>
        <name>Mg(2+)</name>
        <dbReference type="ChEBI" id="CHEBI:18420"/>
    </ligand>
</feature>
<feature type="active site" description="Nucleophile" evidence="5">
    <location>
        <position position="9"/>
    </location>
</feature>
<keyword evidence="2 7" id="KW-0479">Metal-binding</keyword>
<dbReference type="AlphaFoldDB" id="A0A429ZWQ6"/>
<feature type="binding site" evidence="7">
    <location>
        <position position="11"/>
    </location>
    <ligand>
        <name>Mg(2+)</name>
        <dbReference type="ChEBI" id="CHEBI:18420"/>
    </ligand>
</feature>
<feature type="binding site" evidence="7">
    <location>
        <position position="9"/>
    </location>
    <ligand>
        <name>Mg(2+)</name>
        <dbReference type="ChEBI" id="CHEBI:18420"/>
    </ligand>
</feature>
<organism evidence="8 9">
    <name type="scientific">Vagococcus vulneris</name>
    <dbReference type="NCBI Taxonomy" id="1977869"/>
    <lineage>
        <taxon>Bacteria</taxon>
        <taxon>Bacillati</taxon>
        <taxon>Bacillota</taxon>
        <taxon>Bacilli</taxon>
        <taxon>Lactobacillales</taxon>
        <taxon>Enterococcaceae</taxon>
        <taxon>Vagococcus</taxon>
    </lineage>
</organism>
<dbReference type="GO" id="GO:0046872">
    <property type="term" value="F:metal ion binding"/>
    <property type="evidence" value="ECO:0007669"/>
    <property type="project" value="UniProtKB-KW"/>
</dbReference>